<protein>
    <submittedName>
        <fullName evidence="2">Iron complex transport system substrate-binding protein</fullName>
    </submittedName>
</protein>
<gene>
    <name evidence="2" type="ORF">SAMN06265218_101240</name>
</gene>
<dbReference type="PANTHER" id="PTHR42860">
    <property type="entry name" value="VITAMIN B12-BINDING PROTEIN"/>
    <property type="match status" value="1"/>
</dbReference>
<dbReference type="PANTHER" id="PTHR42860:SF1">
    <property type="entry name" value="VITAMIN B12-BINDING PROTEIN"/>
    <property type="match status" value="1"/>
</dbReference>
<feature type="domain" description="Fe/B12 periplasmic-binding" evidence="1">
    <location>
        <begin position="2"/>
        <end position="289"/>
    </location>
</feature>
<dbReference type="AlphaFoldDB" id="A0A521ANQ8"/>
<dbReference type="InterPro" id="IPR051030">
    <property type="entry name" value="Vitamin_B12-ABC_binding"/>
</dbReference>
<dbReference type="Gene3D" id="3.40.50.1980">
    <property type="entry name" value="Nitrogenase molybdenum iron protein domain"/>
    <property type="match status" value="2"/>
</dbReference>
<dbReference type="OrthoDB" id="9787772at2"/>
<evidence type="ECO:0000259" key="1">
    <source>
        <dbReference type="PROSITE" id="PS50983"/>
    </source>
</evidence>
<evidence type="ECO:0000313" key="2">
    <source>
        <dbReference type="EMBL" id="SMO36435.1"/>
    </source>
</evidence>
<dbReference type="InterPro" id="IPR002491">
    <property type="entry name" value="ABC_transptr_periplasmic_BD"/>
</dbReference>
<dbReference type="EMBL" id="FXTH01000001">
    <property type="protein sequence ID" value="SMO36435.1"/>
    <property type="molecule type" value="Genomic_DNA"/>
</dbReference>
<name>A0A521ANQ8_9BACT</name>
<evidence type="ECO:0000313" key="3">
    <source>
        <dbReference type="Proteomes" id="UP000317593"/>
    </source>
</evidence>
<reference evidence="2 3" key="1">
    <citation type="submission" date="2017-05" db="EMBL/GenBank/DDBJ databases">
        <authorList>
            <person name="Varghese N."/>
            <person name="Submissions S."/>
        </authorList>
    </citation>
    <scope>NUCLEOTIDE SEQUENCE [LARGE SCALE GENOMIC DNA]</scope>
    <source>
        <strain evidence="2 3">DSM 21194</strain>
    </source>
</reference>
<keyword evidence="3" id="KW-1185">Reference proteome</keyword>
<dbReference type="CDD" id="cd01144">
    <property type="entry name" value="BtuF"/>
    <property type="match status" value="1"/>
</dbReference>
<dbReference type="RefSeq" id="WP_142712705.1">
    <property type="nucleotide sequence ID" value="NZ_FXTH01000001.1"/>
</dbReference>
<accession>A0A521ANQ8</accession>
<dbReference type="SUPFAM" id="SSF53807">
    <property type="entry name" value="Helical backbone' metal receptor"/>
    <property type="match status" value="1"/>
</dbReference>
<dbReference type="Pfam" id="PF01497">
    <property type="entry name" value="Peripla_BP_2"/>
    <property type="match status" value="1"/>
</dbReference>
<organism evidence="2 3">
    <name type="scientific">Fodinibius sediminis</name>
    <dbReference type="NCBI Taxonomy" id="1214077"/>
    <lineage>
        <taxon>Bacteria</taxon>
        <taxon>Pseudomonadati</taxon>
        <taxon>Balneolota</taxon>
        <taxon>Balneolia</taxon>
        <taxon>Balneolales</taxon>
        <taxon>Balneolaceae</taxon>
        <taxon>Fodinibius</taxon>
    </lineage>
</organism>
<dbReference type="PROSITE" id="PS50983">
    <property type="entry name" value="FE_B12_PBP"/>
    <property type="match status" value="1"/>
</dbReference>
<proteinExistence type="predicted"/>
<dbReference type="Proteomes" id="UP000317593">
    <property type="component" value="Unassembled WGS sequence"/>
</dbReference>
<sequence>MRIVSLLPSLTEIVAALGRQKQLVGRSHECNFPPEVTALPVCTEPKFDSGGESGVIDQRLKDILREGLSVYRVDVEQLARLEPDIILTQDHCEVCAASMKDVQHAAEASCNEDVEIVSVSPDDLSSAVEAIRIVGRAIGAEEESAELIERMKGDLEGIQEKTISLSAPEVLCIEWLDPLMVAGNWMPELVQIAGGIPVATAAGSCSRALDWDKVRRLNPDIITVSPCGYGIANTLSEEIALTGRPRWHELKAVQNHQVYIMNGDDYFNRPGPRLVDSARILAEIIHPSRFCTSPAENGKWINLYTHHFHRNVQRQG</sequence>